<dbReference type="AlphaFoldDB" id="A0ABC8TPC2"/>
<evidence type="ECO:0000313" key="2">
    <source>
        <dbReference type="Proteomes" id="UP001642360"/>
    </source>
</evidence>
<gene>
    <name evidence="1" type="ORF">ILEXP_LOCUS40845</name>
</gene>
<dbReference type="EMBL" id="CAUOFW020005702">
    <property type="protein sequence ID" value="CAK9171291.1"/>
    <property type="molecule type" value="Genomic_DNA"/>
</dbReference>
<evidence type="ECO:0000313" key="1">
    <source>
        <dbReference type="EMBL" id="CAK9171291.1"/>
    </source>
</evidence>
<keyword evidence="2" id="KW-1185">Reference proteome</keyword>
<accession>A0ABC8TPC2</accession>
<organism evidence="1 2">
    <name type="scientific">Ilex paraguariensis</name>
    <name type="common">yerba mate</name>
    <dbReference type="NCBI Taxonomy" id="185542"/>
    <lineage>
        <taxon>Eukaryota</taxon>
        <taxon>Viridiplantae</taxon>
        <taxon>Streptophyta</taxon>
        <taxon>Embryophyta</taxon>
        <taxon>Tracheophyta</taxon>
        <taxon>Spermatophyta</taxon>
        <taxon>Magnoliopsida</taxon>
        <taxon>eudicotyledons</taxon>
        <taxon>Gunneridae</taxon>
        <taxon>Pentapetalae</taxon>
        <taxon>asterids</taxon>
        <taxon>campanulids</taxon>
        <taxon>Aquifoliales</taxon>
        <taxon>Aquifoliaceae</taxon>
        <taxon>Ilex</taxon>
    </lineage>
</organism>
<comment type="caution">
    <text evidence="1">The sequence shown here is derived from an EMBL/GenBank/DDBJ whole genome shotgun (WGS) entry which is preliminary data.</text>
</comment>
<dbReference type="Proteomes" id="UP001642360">
    <property type="component" value="Unassembled WGS sequence"/>
</dbReference>
<proteinExistence type="predicted"/>
<name>A0ABC8TPC2_9AQUA</name>
<sequence length="62" mass="6899">MLPPVSENRNADNAELRLKVCVLLHQPLEAVAIGLTGFGNNETLALPQVKDLQNNNQVKHRR</sequence>
<reference evidence="1 2" key="1">
    <citation type="submission" date="2024-02" db="EMBL/GenBank/DDBJ databases">
        <authorList>
            <person name="Vignale AGUSTIN F."/>
            <person name="Sosa J E."/>
            <person name="Modenutti C."/>
        </authorList>
    </citation>
    <scope>NUCLEOTIDE SEQUENCE [LARGE SCALE GENOMIC DNA]</scope>
</reference>
<protein>
    <submittedName>
        <fullName evidence="1">Uncharacterized protein</fullName>
    </submittedName>
</protein>